<keyword evidence="2" id="KW-0472">Membrane</keyword>
<dbReference type="InterPro" id="IPR021878">
    <property type="entry name" value="TgpA_N"/>
</dbReference>
<dbReference type="PANTHER" id="PTHR42736:SF1">
    <property type="entry name" value="PROTEIN-GLUTAMINE GAMMA-GLUTAMYLTRANSFERASE"/>
    <property type="match status" value="1"/>
</dbReference>
<proteinExistence type="predicted"/>
<dbReference type="SMART" id="SM00460">
    <property type="entry name" value="TGc"/>
    <property type="match status" value="1"/>
</dbReference>
<reference evidence="4 5" key="1">
    <citation type="submission" date="2020-07" db="EMBL/GenBank/DDBJ databases">
        <title>Sequencing the genomes of 1000 actinobacteria strains.</title>
        <authorList>
            <person name="Klenk H.-P."/>
        </authorList>
    </citation>
    <scope>NUCLEOTIDE SEQUENCE [LARGE SCALE GENOMIC DNA]</scope>
    <source>
        <strain evidence="4 5">DSM 29531</strain>
    </source>
</reference>
<keyword evidence="5" id="KW-1185">Reference proteome</keyword>
<dbReference type="Pfam" id="PF11992">
    <property type="entry name" value="TgpA_N"/>
    <property type="match status" value="1"/>
</dbReference>
<keyword evidence="2" id="KW-0812">Transmembrane</keyword>
<dbReference type="InterPro" id="IPR038765">
    <property type="entry name" value="Papain-like_cys_pep_sf"/>
</dbReference>
<keyword evidence="2" id="KW-1133">Transmembrane helix</keyword>
<feature type="transmembrane region" description="Helical" evidence="2">
    <location>
        <begin position="599"/>
        <end position="622"/>
    </location>
</feature>
<dbReference type="SUPFAM" id="SSF54001">
    <property type="entry name" value="Cysteine proteinases"/>
    <property type="match status" value="1"/>
</dbReference>
<evidence type="ECO:0000259" key="3">
    <source>
        <dbReference type="SMART" id="SM00460"/>
    </source>
</evidence>
<protein>
    <submittedName>
        <fullName evidence="4">Transglutaminase-like putative cysteine protease</fullName>
    </submittedName>
</protein>
<dbReference type="Proteomes" id="UP000571817">
    <property type="component" value="Unassembled WGS sequence"/>
</dbReference>
<organism evidence="4 5">
    <name type="scientific">Allobranchiibius huperziae</name>
    <dbReference type="NCBI Taxonomy" id="1874116"/>
    <lineage>
        <taxon>Bacteria</taxon>
        <taxon>Bacillati</taxon>
        <taxon>Actinomycetota</taxon>
        <taxon>Actinomycetes</taxon>
        <taxon>Micrococcales</taxon>
        <taxon>Dermacoccaceae</taxon>
        <taxon>Allobranchiibius</taxon>
    </lineage>
</organism>
<name>A0A853DCP9_9MICO</name>
<dbReference type="Pfam" id="PF01841">
    <property type="entry name" value="Transglut_core"/>
    <property type="match status" value="1"/>
</dbReference>
<feature type="compositionally biased region" description="Low complexity" evidence="1">
    <location>
        <begin position="557"/>
        <end position="579"/>
    </location>
</feature>
<evidence type="ECO:0000313" key="4">
    <source>
        <dbReference type="EMBL" id="NYJ75122.1"/>
    </source>
</evidence>
<dbReference type="InterPro" id="IPR002931">
    <property type="entry name" value="Transglutaminase-like"/>
</dbReference>
<dbReference type="RefSeq" id="WP_179481525.1">
    <property type="nucleotide sequence ID" value="NZ_JACCFW010000001.1"/>
</dbReference>
<dbReference type="GO" id="GO:0008233">
    <property type="term" value="F:peptidase activity"/>
    <property type="evidence" value="ECO:0007669"/>
    <property type="project" value="UniProtKB-KW"/>
</dbReference>
<comment type="caution">
    <text evidence="4">The sequence shown here is derived from an EMBL/GenBank/DDBJ whole genome shotgun (WGS) entry which is preliminary data.</text>
</comment>
<evidence type="ECO:0000256" key="2">
    <source>
        <dbReference type="SAM" id="Phobius"/>
    </source>
</evidence>
<evidence type="ECO:0000313" key="5">
    <source>
        <dbReference type="Proteomes" id="UP000571817"/>
    </source>
</evidence>
<dbReference type="InterPro" id="IPR052901">
    <property type="entry name" value="Bact_TGase-like"/>
</dbReference>
<dbReference type="Gene3D" id="3.10.620.30">
    <property type="match status" value="1"/>
</dbReference>
<feature type="compositionally biased region" description="Polar residues" evidence="1">
    <location>
        <begin position="580"/>
        <end position="591"/>
    </location>
</feature>
<accession>A0A853DCP9</accession>
<evidence type="ECO:0000256" key="1">
    <source>
        <dbReference type="SAM" id="MobiDB-lite"/>
    </source>
</evidence>
<feature type="transmembrane region" description="Helical" evidence="2">
    <location>
        <begin position="113"/>
        <end position="133"/>
    </location>
</feature>
<gene>
    <name evidence="4" type="ORF">HNR15_002085</name>
</gene>
<dbReference type="EMBL" id="JACCFW010000001">
    <property type="protein sequence ID" value="NYJ75122.1"/>
    <property type="molecule type" value="Genomic_DNA"/>
</dbReference>
<feature type="region of interest" description="Disordered" evidence="1">
    <location>
        <begin position="548"/>
        <end position="591"/>
    </location>
</feature>
<dbReference type="PANTHER" id="PTHR42736">
    <property type="entry name" value="PROTEIN-GLUTAMINE GAMMA-GLUTAMYLTRANSFERASE"/>
    <property type="match status" value="1"/>
</dbReference>
<keyword evidence="4" id="KW-0645">Protease</keyword>
<keyword evidence="4" id="KW-0378">Hydrolase</keyword>
<sequence>MTRARPAQTFLAALATMIAAWPITTLFVGNAWIDETLGLVTLAALLGMAGRALDLPPMLTLSVQLIGVTAVTVVTHLHDHLDTSLPSALRALGADAHHTVTAYAAPAPSTVGVVFFIGLIIAIIAITVDFLAVSARSPGLAGVPLLVEFVISAANSGGSLHPRYSFALGLAWLAMLYAASERSARDWSGLRARIPGRPNNPTALLGGHDFGPFTRTAGVGALIAALVIAASLPAASQKFVANGLARGNGPATTVGFSTDLDLHNNLVDRDHSPVLTLRTADLNPPPLRALVADDYTGDHWVPTRPSYLLRGVNGAPLQRYGQNTVPTTSSPYTMVITQNTMRPPYVVAPTQVASANFGGATWSYDPDTTQPSTTRLENSYTVRYLSQPASARPSSQTIDTTGFGPDLVVDQASRSRIDALVHTAAPSGTPFQRVIAIQDYFRDGDNFNYSLTLDPTRKDSAGRPLDPISNFLVTRRGYCMQFATAMVMAARSIGVPARLGVGFLPGTVDSSGSYQVHQSDAHAWPELYFPGMGWTRFEPTPAARTGLAPPYASPTIGSPESAAPRRSASGGRTARGSDSVTSAPGNTTPTSSHSVNLHLVWLLWVFAALLVLAAAFAVLPLLARWSRRRLQVGHGAADDAARVQAQWDDLVSRMEDLGIDPAPQVSPRSQEAHYRLHLVVGREGQESLHRAVDVLERVRYSPRPGPGDDLSAPADDLLMRIRRSRSFRSRVVATLFPRSGRRAVRSLFSRRTRR</sequence>
<dbReference type="AlphaFoldDB" id="A0A853DCP9"/>
<feature type="domain" description="Transglutaminase-like" evidence="3">
    <location>
        <begin position="471"/>
        <end position="541"/>
    </location>
</feature>
<dbReference type="GO" id="GO:0006508">
    <property type="term" value="P:proteolysis"/>
    <property type="evidence" value="ECO:0007669"/>
    <property type="project" value="UniProtKB-KW"/>
</dbReference>